<feature type="transmembrane region" description="Helical" evidence="1">
    <location>
        <begin position="37"/>
        <end position="54"/>
    </location>
</feature>
<evidence type="ECO:0000313" key="2">
    <source>
        <dbReference type="EMBL" id="TSJ66023.1"/>
    </source>
</evidence>
<dbReference type="EMBL" id="VMHE01000006">
    <property type="protein sequence ID" value="TSJ66023.1"/>
    <property type="molecule type" value="Genomic_DNA"/>
</dbReference>
<comment type="caution">
    <text evidence="2">The sequence shown here is derived from an EMBL/GenBank/DDBJ whole genome shotgun (WGS) entry which is preliminary data.</text>
</comment>
<proteinExistence type="predicted"/>
<feature type="transmembrane region" description="Helical" evidence="1">
    <location>
        <begin position="6"/>
        <end position="25"/>
    </location>
</feature>
<keyword evidence="1" id="KW-0472">Membrane</keyword>
<dbReference type="OrthoDB" id="2971155at2"/>
<keyword evidence="3" id="KW-1185">Reference proteome</keyword>
<accession>A0A556PNQ1</accession>
<keyword evidence="1" id="KW-0812">Transmembrane</keyword>
<gene>
    <name evidence="2" type="ORF">FPQ13_05510</name>
</gene>
<evidence type="ECO:0000313" key="3">
    <source>
        <dbReference type="Proteomes" id="UP000316425"/>
    </source>
</evidence>
<sequence>MFYFYIGFALFIFYSFNSLTHKFCTKSEMSAEKSSKVYRTINVSMLILLFSSYYEVFHLY</sequence>
<name>A0A556PNQ1_9BACI</name>
<reference evidence="2 3" key="1">
    <citation type="submission" date="2019-07" db="EMBL/GenBank/DDBJ databases">
        <title>Allobacillus sp. nov. SKP isolated from shrimp paste of Euphausiacea.</title>
        <authorList>
            <person name="Kanchanasin P."/>
            <person name="Tanasupawat S."/>
            <person name="Shi W."/>
            <person name="Wu L."/>
            <person name="Ma J."/>
        </authorList>
    </citation>
    <scope>NUCLEOTIDE SEQUENCE [LARGE SCALE GENOMIC DNA]</scope>
    <source>
        <strain evidence="2 3">SKP4-8</strain>
    </source>
</reference>
<dbReference type="AlphaFoldDB" id="A0A556PNQ1"/>
<dbReference type="RefSeq" id="WP_144088325.1">
    <property type="nucleotide sequence ID" value="NZ_VMHE01000006.1"/>
</dbReference>
<organism evidence="2 3">
    <name type="scientific">Allobacillus salarius</name>
    <dbReference type="NCBI Taxonomy" id="1955272"/>
    <lineage>
        <taxon>Bacteria</taxon>
        <taxon>Bacillati</taxon>
        <taxon>Bacillota</taxon>
        <taxon>Bacilli</taxon>
        <taxon>Bacillales</taxon>
        <taxon>Bacillaceae</taxon>
        <taxon>Allobacillus</taxon>
    </lineage>
</organism>
<evidence type="ECO:0000256" key="1">
    <source>
        <dbReference type="SAM" id="Phobius"/>
    </source>
</evidence>
<keyword evidence="1" id="KW-1133">Transmembrane helix</keyword>
<dbReference type="Proteomes" id="UP000316425">
    <property type="component" value="Unassembled WGS sequence"/>
</dbReference>
<protein>
    <submittedName>
        <fullName evidence="2">Uncharacterized protein</fullName>
    </submittedName>
</protein>